<dbReference type="EnsemblFungi" id="EJT81255">
    <property type="protein sequence ID" value="EJT81255"/>
    <property type="gene ID" value="GGTG_01239"/>
</dbReference>
<reference evidence="3" key="2">
    <citation type="submission" date="2010-07" db="EMBL/GenBank/DDBJ databases">
        <authorList>
            <consortium name="The Broad Institute Genome Sequencing Platform"/>
            <consortium name="Broad Institute Genome Sequencing Center for Infectious Disease"/>
            <person name="Ma L.-J."/>
            <person name="Dead R."/>
            <person name="Young S."/>
            <person name="Zeng Q."/>
            <person name="Koehrsen M."/>
            <person name="Alvarado L."/>
            <person name="Berlin A."/>
            <person name="Chapman S.B."/>
            <person name="Chen Z."/>
            <person name="Freedman E."/>
            <person name="Gellesch M."/>
            <person name="Goldberg J."/>
            <person name="Griggs A."/>
            <person name="Gujja S."/>
            <person name="Heilman E.R."/>
            <person name="Heiman D."/>
            <person name="Hepburn T."/>
            <person name="Howarth C."/>
            <person name="Jen D."/>
            <person name="Larson L."/>
            <person name="Mehta T."/>
            <person name="Neiman D."/>
            <person name="Pearson M."/>
            <person name="Roberts A."/>
            <person name="Saif S."/>
            <person name="Shea T."/>
            <person name="Shenoy N."/>
            <person name="Sisk P."/>
            <person name="Stolte C."/>
            <person name="Sykes S."/>
            <person name="Walk T."/>
            <person name="White J."/>
            <person name="Yandava C."/>
            <person name="Haas B."/>
            <person name="Nusbaum C."/>
            <person name="Birren B."/>
        </authorList>
    </citation>
    <scope>NUCLEOTIDE SEQUENCE</scope>
    <source>
        <strain evidence="3">R3-111a-1</strain>
    </source>
</reference>
<keyword evidence="2" id="KW-0472">Membrane</keyword>
<gene>
    <name evidence="4" type="primary">20341697</name>
    <name evidence="3" type="ORF">GGTG_01239</name>
</gene>
<feature type="transmembrane region" description="Helical" evidence="2">
    <location>
        <begin position="62"/>
        <end position="80"/>
    </location>
</feature>
<dbReference type="VEuPathDB" id="FungiDB:GGTG_01239"/>
<protein>
    <submittedName>
        <fullName evidence="3 4">Uncharacterized protein</fullName>
    </submittedName>
</protein>
<dbReference type="GeneID" id="20341697"/>
<accession>J3NJ05</accession>
<evidence type="ECO:0000313" key="5">
    <source>
        <dbReference type="Proteomes" id="UP000006039"/>
    </source>
</evidence>
<dbReference type="HOGENOM" id="CLU_1627139_0_0_1"/>
<evidence type="ECO:0000256" key="1">
    <source>
        <dbReference type="SAM" id="MobiDB-lite"/>
    </source>
</evidence>
<dbReference type="EMBL" id="GL385395">
    <property type="protein sequence ID" value="EJT81255.1"/>
    <property type="molecule type" value="Genomic_DNA"/>
</dbReference>
<reference evidence="5" key="1">
    <citation type="submission" date="2010-07" db="EMBL/GenBank/DDBJ databases">
        <title>The genome sequence of Gaeumannomyces graminis var. tritici strain R3-111a-1.</title>
        <authorList>
            <consortium name="The Broad Institute Genome Sequencing Platform"/>
            <person name="Ma L.-J."/>
            <person name="Dead R."/>
            <person name="Young S."/>
            <person name="Zeng Q."/>
            <person name="Koehrsen M."/>
            <person name="Alvarado L."/>
            <person name="Berlin A."/>
            <person name="Chapman S.B."/>
            <person name="Chen Z."/>
            <person name="Freedman E."/>
            <person name="Gellesch M."/>
            <person name="Goldberg J."/>
            <person name="Griggs A."/>
            <person name="Gujja S."/>
            <person name="Heilman E.R."/>
            <person name="Heiman D."/>
            <person name="Hepburn T."/>
            <person name="Howarth C."/>
            <person name="Jen D."/>
            <person name="Larson L."/>
            <person name="Mehta T."/>
            <person name="Neiman D."/>
            <person name="Pearson M."/>
            <person name="Roberts A."/>
            <person name="Saif S."/>
            <person name="Shea T."/>
            <person name="Shenoy N."/>
            <person name="Sisk P."/>
            <person name="Stolte C."/>
            <person name="Sykes S."/>
            <person name="Walk T."/>
            <person name="White J."/>
            <person name="Yandava C."/>
            <person name="Haas B."/>
            <person name="Nusbaum C."/>
            <person name="Birren B."/>
        </authorList>
    </citation>
    <scope>NUCLEOTIDE SEQUENCE [LARGE SCALE GENOMIC DNA]</scope>
    <source>
        <strain evidence="5">R3-111a-1</strain>
    </source>
</reference>
<name>J3NJ05_GAET3</name>
<proteinExistence type="predicted"/>
<keyword evidence="2" id="KW-0812">Transmembrane</keyword>
<dbReference type="RefSeq" id="XP_009217264.1">
    <property type="nucleotide sequence ID" value="XM_009219000.1"/>
</dbReference>
<dbReference type="AlphaFoldDB" id="J3NJ05"/>
<organism evidence="3">
    <name type="scientific">Gaeumannomyces tritici (strain R3-111a-1)</name>
    <name type="common">Wheat and barley take-all root rot fungus</name>
    <name type="synonym">Gaeumannomyces graminis var. tritici</name>
    <dbReference type="NCBI Taxonomy" id="644352"/>
    <lineage>
        <taxon>Eukaryota</taxon>
        <taxon>Fungi</taxon>
        <taxon>Dikarya</taxon>
        <taxon>Ascomycota</taxon>
        <taxon>Pezizomycotina</taxon>
        <taxon>Sordariomycetes</taxon>
        <taxon>Sordariomycetidae</taxon>
        <taxon>Magnaporthales</taxon>
        <taxon>Magnaporthaceae</taxon>
        <taxon>Gaeumannomyces</taxon>
    </lineage>
</organism>
<evidence type="ECO:0000313" key="3">
    <source>
        <dbReference type="EMBL" id="EJT81255.1"/>
    </source>
</evidence>
<feature type="region of interest" description="Disordered" evidence="1">
    <location>
        <begin position="141"/>
        <end position="163"/>
    </location>
</feature>
<evidence type="ECO:0000313" key="4">
    <source>
        <dbReference type="EnsemblFungi" id="EJT81255"/>
    </source>
</evidence>
<sequence>MPGRRARFRAVLNAGQHLCRGEQHEKGVWRSDRFSSRMTGERGVHQATIAIAAEATVSVKQIIVITIIVIIIIIIIRTITIQKRGSICLPHQHIDSCCVLLGEPVSDDGGAVCVLSPSPWVACLLAALAPVGRRALTAVGEQRRHAQPNPVHKALHPEPPPQH</sequence>
<reference evidence="4" key="4">
    <citation type="journal article" date="2015" name="G3 (Bethesda)">
        <title>Genome sequences of three phytopathogenic species of the Magnaporthaceae family of fungi.</title>
        <authorList>
            <person name="Okagaki L.H."/>
            <person name="Nunes C.C."/>
            <person name="Sailsbery J."/>
            <person name="Clay B."/>
            <person name="Brown D."/>
            <person name="John T."/>
            <person name="Oh Y."/>
            <person name="Young N."/>
            <person name="Fitzgerald M."/>
            <person name="Haas B.J."/>
            <person name="Zeng Q."/>
            <person name="Young S."/>
            <person name="Adiconis X."/>
            <person name="Fan L."/>
            <person name="Levin J.Z."/>
            <person name="Mitchell T.K."/>
            <person name="Okubara P.A."/>
            <person name="Farman M.L."/>
            <person name="Kohn L.M."/>
            <person name="Birren B."/>
            <person name="Ma L.-J."/>
            <person name="Dean R.A."/>
        </authorList>
    </citation>
    <scope>NUCLEOTIDE SEQUENCE</scope>
    <source>
        <strain evidence="4">R3-111a-1</strain>
    </source>
</reference>
<reference evidence="4" key="5">
    <citation type="submission" date="2018-04" db="UniProtKB">
        <authorList>
            <consortium name="EnsemblFungi"/>
        </authorList>
    </citation>
    <scope>IDENTIFICATION</scope>
    <source>
        <strain evidence="4">R3-111a-1</strain>
    </source>
</reference>
<evidence type="ECO:0000256" key="2">
    <source>
        <dbReference type="SAM" id="Phobius"/>
    </source>
</evidence>
<dbReference type="Proteomes" id="UP000006039">
    <property type="component" value="Unassembled WGS sequence"/>
</dbReference>
<keyword evidence="5" id="KW-1185">Reference proteome</keyword>
<keyword evidence="2" id="KW-1133">Transmembrane helix</keyword>
<reference evidence="3" key="3">
    <citation type="submission" date="2010-09" db="EMBL/GenBank/DDBJ databases">
        <title>Annotation of Gaeumannomyces graminis var. tritici R3-111a-1.</title>
        <authorList>
            <consortium name="The Broad Institute Genome Sequencing Platform"/>
            <person name="Ma L.-J."/>
            <person name="Dead R."/>
            <person name="Young S.K."/>
            <person name="Zeng Q."/>
            <person name="Gargeya S."/>
            <person name="Fitzgerald M."/>
            <person name="Haas B."/>
            <person name="Abouelleil A."/>
            <person name="Alvarado L."/>
            <person name="Arachchi H.M."/>
            <person name="Berlin A."/>
            <person name="Brown A."/>
            <person name="Chapman S.B."/>
            <person name="Chen Z."/>
            <person name="Dunbar C."/>
            <person name="Freedman E."/>
            <person name="Gearin G."/>
            <person name="Gellesch M."/>
            <person name="Goldberg J."/>
            <person name="Griggs A."/>
            <person name="Gujja S."/>
            <person name="Heiman D."/>
            <person name="Howarth C."/>
            <person name="Larson L."/>
            <person name="Lui A."/>
            <person name="MacDonald P.J.P."/>
            <person name="Mehta T."/>
            <person name="Montmayeur A."/>
            <person name="Murphy C."/>
            <person name="Neiman D."/>
            <person name="Pearson M."/>
            <person name="Priest M."/>
            <person name="Roberts A."/>
            <person name="Saif S."/>
            <person name="Shea T."/>
            <person name="Shenoy N."/>
            <person name="Sisk P."/>
            <person name="Stolte C."/>
            <person name="Sykes S."/>
            <person name="Yandava C."/>
            <person name="Wortman J."/>
            <person name="Nusbaum C."/>
            <person name="Birren B."/>
        </authorList>
    </citation>
    <scope>NUCLEOTIDE SEQUENCE</scope>
    <source>
        <strain evidence="3">R3-111a-1</strain>
    </source>
</reference>